<feature type="compositionally biased region" description="Low complexity" evidence="1">
    <location>
        <begin position="123"/>
        <end position="136"/>
    </location>
</feature>
<proteinExistence type="predicted"/>
<dbReference type="AlphaFoldDB" id="A0AAD4ERZ5"/>
<feature type="region of interest" description="Disordered" evidence="1">
    <location>
        <begin position="96"/>
        <end position="138"/>
    </location>
</feature>
<protein>
    <recommendedName>
        <fullName evidence="5">Integral membrane protein</fullName>
    </recommendedName>
</protein>
<feature type="compositionally biased region" description="Basic and acidic residues" evidence="1">
    <location>
        <begin position="197"/>
        <end position="213"/>
    </location>
</feature>
<accession>A0AAD4ERZ5</accession>
<feature type="compositionally biased region" description="Pro residues" evidence="1">
    <location>
        <begin position="96"/>
        <end position="122"/>
    </location>
</feature>
<evidence type="ECO:0000313" key="3">
    <source>
        <dbReference type="EMBL" id="KAG7286498.1"/>
    </source>
</evidence>
<feature type="transmembrane region" description="Helical" evidence="2">
    <location>
        <begin position="71"/>
        <end position="92"/>
    </location>
</feature>
<feature type="compositionally biased region" description="Basic and acidic residues" evidence="1">
    <location>
        <begin position="384"/>
        <end position="401"/>
    </location>
</feature>
<sequence length="401" mass="42639">MTEVGYTKFNLSYPVVMANATSTGIYSDGTNETHLPGLLIGLLLPHIICTLFILARFFSRLLLLRKWFPDDTLILLAWTAATAVCLLSAIPFSKNPHPPNSSSPRSPPSPPPPRNPPMPPGSGPLVRPADAALRRPAPSPGVGAAVHAALDLWLVALVVPCVARLREEAAAAGRGHLRERADAEAGAGAAGCGQGVGREEAGREECGSDERGELSWVPVDEERDAGGSKNASAVDVVHVGGAGREGVPPMPPMPLPAVVAVHRTPTTLSLRSFVSGMAPRSRGRMEGEDRAGLLGEDAQGGGVDGMSSRRRSSVGLEAYYEQFMGHDDAEKRRSFCKARDARRSRGSQCYSGQWGDSQESFVLGMNDPNSPKRLSPLSSLSEATRAELRRPGSQNEKRTMG</sequence>
<gene>
    <name evidence="3" type="ORF">NEMBOFW57_008809</name>
</gene>
<name>A0AAD4ERZ5_9PEZI</name>
<feature type="transmembrane region" description="Helical" evidence="2">
    <location>
        <begin position="38"/>
        <end position="59"/>
    </location>
</feature>
<evidence type="ECO:0000256" key="1">
    <source>
        <dbReference type="SAM" id="MobiDB-lite"/>
    </source>
</evidence>
<feature type="compositionally biased region" description="Low complexity" evidence="1">
    <location>
        <begin position="368"/>
        <end position="381"/>
    </location>
</feature>
<dbReference type="Proteomes" id="UP001197093">
    <property type="component" value="Unassembled WGS sequence"/>
</dbReference>
<keyword evidence="2" id="KW-0472">Membrane</keyword>
<evidence type="ECO:0000256" key="2">
    <source>
        <dbReference type="SAM" id="Phobius"/>
    </source>
</evidence>
<comment type="caution">
    <text evidence="3">The sequence shown here is derived from an EMBL/GenBank/DDBJ whole genome shotgun (WGS) entry which is preliminary data.</text>
</comment>
<keyword evidence="2" id="KW-0812">Transmembrane</keyword>
<keyword evidence="2" id="KW-1133">Transmembrane helix</keyword>
<feature type="region of interest" description="Disordered" evidence="1">
    <location>
        <begin position="339"/>
        <end position="401"/>
    </location>
</feature>
<feature type="compositionally biased region" description="Polar residues" evidence="1">
    <location>
        <begin position="346"/>
        <end position="360"/>
    </location>
</feature>
<feature type="region of interest" description="Disordered" evidence="1">
    <location>
        <begin position="182"/>
        <end position="230"/>
    </location>
</feature>
<evidence type="ECO:0008006" key="5">
    <source>
        <dbReference type="Google" id="ProtNLM"/>
    </source>
</evidence>
<keyword evidence="4" id="KW-1185">Reference proteome</keyword>
<reference evidence="3" key="1">
    <citation type="submission" date="2023-02" db="EMBL/GenBank/DDBJ databases">
        <authorList>
            <person name="Palmer J.M."/>
        </authorList>
    </citation>
    <scope>NUCLEOTIDE SEQUENCE</scope>
    <source>
        <strain evidence="3">FW57</strain>
    </source>
</reference>
<dbReference type="EMBL" id="JAHCVI010000004">
    <property type="protein sequence ID" value="KAG7286498.1"/>
    <property type="molecule type" value="Genomic_DNA"/>
</dbReference>
<evidence type="ECO:0000313" key="4">
    <source>
        <dbReference type="Proteomes" id="UP001197093"/>
    </source>
</evidence>
<organism evidence="3 4">
    <name type="scientific">Staphylotrichum longicolle</name>
    <dbReference type="NCBI Taxonomy" id="669026"/>
    <lineage>
        <taxon>Eukaryota</taxon>
        <taxon>Fungi</taxon>
        <taxon>Dikarya</taxon>
        <taxon>Ascomycota</taxon>
        <taxon>Pezizomycotina</taxon>
        <taxon>Sordariomycetes</taxon>
        <taxon>Sordariomycetidae</taxon>
        <taxon>Sordariales</taxon>
        <taxon>Chaetomiaceae</taxon>
        <taxon>Staphylotrichum</taxon>
    </lineage>
</organism>